<feature type="transmembrane region" description="Helical" evidence="8">
    <location>
        <begin position="296"/>
        <end position="319"/>
    </location>
</feature>
<feature type="transmembrane region" description="Helical" evidence="8">
    <location>
        <begin position="46"/>
        <end position="67"/>
    </location>
</feature>
<keyword evidence="4" id="KW-0997">Cell inner membrane</keyword>
<dbReference type="GO" id="GO:0015528">
    <property type="term" value="F:lactose:proton symporter activity"/>
    <property type="evidence" value="ECO:0007669"/>
    <property type="project" value="TreeGrafter"/>
</dbReference>
<dbReference type="EMBL" id="VFRP01000015">
    <property type="protein sequence ID" value="TPE49355.1"/>
    <property type="molecule type" value="Genomic_DNA"/>
</dbReference>
<feature type="transmembrane region" description="Helical" evidence="8">
    <location>
        <begin position="163"/>
        <end position="179"/>
    </location>
</feature>
<feature type="transmembrane region" description="Helical" evidence="8">
    <location>
        <begin position="200"/>
        <end position="224"/>
    </location>
</feature>
<proteinExistence type="predicted"/>
<dbReference type="NCBIfam" id="NF037955">
    <property type="entry name" value="mfs"/>
    <property type="match status" value="1"/>
</dbReference>
<evidence type="ECO:0000256" key="2">
    <source>
        <dbReference type="ARBA" id="ARBA00022448"/>
    </source>
</evidence>
<evidence type="ECO:0000256" key="5">
    <source>
        <dbReference type="ARBA" id="ARBA00022692"/>
    </source>
</evidence>
<dbReference type="Gene3D" id="1.20.1250.20">
    <property type="entry name" value="MFS general substrate transporter like domains"/>
    <property type="match status" value="2"/>
</dbReference>
<feature type="transmembrane region" description="Helical" evidence="8">
    <location>
        <begin position="361"/>
        <end position="381"/>
    </location>
</feature>
<dbReference type="PIRSF" id="PIRSF004925">
    <property type="entry name" value="HcaT"/>
    <property type="match status" value="1"/>
</dbReference>
<feature type="transmembrane region" description="Helical" evidence="8">
    <location>
        <begin position="12"/>
        <end position="34"/>
    </location>
</feature>
<evidence type="ECO:0000256" key="8">
    <source>
        <dbReference type="SAM" id="Phobius"/>
    </source>
</evidence>
<keyword evidence="11" id="KW-1185">Reference proteome</keyword>
<evidence type="ECO:0000259" key="9">
    <source>
        <dbReference type="Pfam" id="PF12832"/>
    </source>
</evidence>
<evidence type="ECO:0000256" key="3">
    <source>
        <dbReference type="ARBA" id="ARBA00022475"/>
    </source>
</evidence>
<keyword evidence="5 8" id="KW-0812">Transmembrane</keyword>
<comment type="subcellular location">
    <subcellularLocation>
        <location evidence="1">Cell inner membrane</location>
        <topology evidence="1">Multi-pass membrane protein</topology>
    </subcellularLocation>
</comment>
<reference evidence="10 11" key="1">
    <citation type="submission" date="2019-06" db="EMBL/GenBank/DDBJ databases">
        <title>A novel bacterium of genus Amaricoccus, isolated from marine sediment.</title>
        <authorList>
            <person name="Huang H."/>
            <person name="Mo K."/>
            <person name="Hu Y."/>
        </authorList>
    </citation>
    <scope>NUCLEOTIDE SEQUENCE [LARGE SCALE GENOMIC DNA]</scope>
    <source>
        <strain evidence="10 11">HB172011</strain>
    </source>
</reference>
<dbReference type="Proteomes" id="UP000319255">
    <property type="component" value="Unassembled WGS sequence"/>
</dbReference>
<evidence type="ECO:0000313" key="11">
    <source>
        <dbReference type="Proteomes" id="UP000319255"/>
    </source>
</evidence>
<evidence type="ECO:0000256" key="1">
    <source>
        <dbReference type="ARBA" id="ARBA00004429"/>
    </source>
</evidence>
<feature type="transmembrane region" description="Helical" evidence="8">
    <location>
        <begin position="331"/>
        <end position="355"/>
    </location>
</feature>
<evidence type="ECO:0000256" key="4">
    <source>
        <dbReference type="ARBA" id="ARBA00022519"/>
    </source>
</evidence>
<protein>
    <submittedName>
        <fullName evidence="10">MFS transporter</fullName>
    </submittedName>
</protein>
<feature type="domain" description="Major facilitator superfamily associated" evidence="9">
    <location>
        <begin position="14"/>
        <end position="342"/>
    </location>
</feature>
<keyword evidence="7 8" id="KW-0472">Membrane</keyword>
<evidence type="ECO:0000256" key="6">
    <source>
        <dbReference type="ARBA" id="ARBA00022989"/>
    </source>
</evidence>
<comment type="caution">
    <text evidence="10">The sequence shown here is derived from an EMBL/GenBank/DDBJ whole genome shotgun (WGS) entry which is preliminary data.</text>
</comment>
<feature type="transmembrane region" description="Helical" evidence="8">
    <location>
        <begin position="76"/>
        <end position="94"/>
    </location>
</feature>
<feature type="transmembrane region" description="Helical" evidence="8">
    <location>
        <begin position="244"/>
        <end position="266"/>
    </location>
</feature>
<feature type="transmembrane region" description="Helical" evidence="8">
    <location>
        <begin position="273"/>
        <end position="290"/>
    </location>
</feature>
<evidence type="ECO:0000256" key="7">
    <source>
        <dbReference type="ARBA" id="ARBA00023136"/>
    </source>
</evidence>
<dbReference type="PANTHER" id="PTHR23522:SF10">
    <property type="entry name" value="3-PHENYLPROPIONIC ACID TRANSPORTER-RELATED"/>
    <property type="match status" value="1"/>
</dbReference>
<dbReference type="SUPFAM" id="SSF103473">
    <property type="entry name" value="MFS general substrate transporter"/>
    <property type="match status" value="1"/>
</dbReference>
<name>A0A501WLV3_9RHOB</name>
<dbReference type="AlphaFoldDB" id="A0A501WLV3"/>
<dbReference type="Pfam" id="PF12832">
    <property type="entry name" value="MFS_1_like"/>
    <property type="match status" value="1"/>
</dbReference>
<organism evidence="10 11">
    <name type="scientific">Amaricoccus solimangrovi</name>
    <dbReference type="NCBI Taxonomy" id="2589815"/>
    <lineage>
        <taxon>Bacteria</taxon>
        <taxon>Pseudomonadati</taxon>
        <taxon>Pseudomonadota</taxon>
        <taxon>Alphaproteobacteria</taxon>
        <taxon>Rhodobacterales</taxon>
        <taxon>Paracoccaceae</taxon>
        <taxon>Amaricoccus</taxon>
    </lineage>
</organism>
<accession>A0A501WLV3</accession>
<dbReference type="RefSeq" id="WP_140454876.1">
    <property type="nucleotide sequence ID" value="NZ_VFRP01000015.1"/>
</dbReference>
<keyword evidence="2" id="KW-0813">Transport</keyword>
<dbReference type="InterPro" id="IPR026032">
    <property type="entry name" value="HcaT-like"/>
</dbReference>
<dbReference type="InterPro" id="IPR036259">
    <property type="entry name" value="MFS_trans_sf"/>
</dbReference>
<keyword evidence="6 8" id="KW-1133">Transmembrane helix</keyword>
<dbReference type="OrthoDB" id="9150135at2"/>
<dbReference type="PANTHER" id="PTHR23522">
    <property type="entry name" value="BLL5896 PROTEIN"/>
    <property type="match status" value="1"/>
</dbReference>
<sequence length="391" mass="40537">MASPLRSAAGRHTAAFYASFFMVSGVYMPFWPLWLAHWGLSPGEVGLFTSLGIGIRVVAGLIIPALADRLDARRHTIAVCCLFGAAILVCHLWIARVPVLLLGTLATGACLAAIGPIGEALGTAASRFHGFDYAPARGLGSIGFMFANLAVGALISALGVQVALWWMVVCFLLAALLVARHPGGRRVQGQIPPRIGEIRALVTNPVFCVFVAALSFTQASHAVFYAYGTIHWTDLGLSETRIGALWAAGVGAEIVFMITVGGAVAGRLGPVRALGLSGLAGILRWAAMMFDPTGWVLWPLMGLHALTFAAGHLGAMAFITRAIPARFGAAAQGAAAAMAAGLILSLATAGAAWAYPRLGGLSYGIGLGMSALGLGVCVLLGRVWRGQELAV</sequence>
<dbReference type="GO" id="GO:0005886">
    <property type="term" value="C:plasma membrane"/>
    <property type="evidence" value="ECO:0007669"/>
    <property type="project" value="UniProtKB-SubCell"/>
</dbReference>
<keyword evidence="3" id="KW-1003">Cell membrane</keyword>
<feature type="transmembrane region" description="Helical" evidence="8">
    <location>
        <begin position="100"/>
        <end position="118"/>
    </location>
</feature>
<feature type="transmembrane region" description="Helical" evidence="8">
    <location>
        <begin position="139"/>
        <end position="157"/>
    </location>
</feature>
<gene>
    <name evidence="10" type="ORF">FJM51_14585</name>
</gene>
<dbReference type="GO" id="GO:0030395">
    <property type="term" value="F:lactose binding"/>
    <property type="evidence" value="ECO:0007669"/>
    <property type="project" value="TreeGrafter"/>
</dbReference>
<evidence type="ECO:0000313" key="10">
    <source>
        <dbReference type="EMBL" id="TPE49355.1"/>
    </source>
</evidence>
<dbReference type="InterPro" id="IPR024989">
    <property type="entry name" value="MFS_assoc_dom"/>
</dbReference>